<dbReference type="RefSeq" id="WP_165234848.1">
    <property type="nucleotide sequence ID" value="NZ_CP049257.1"/>
</dbReference>
<dbReference type="Proteomes" id="UP000502996">
    <property type="component" value="Chromosome"/>
</dbReference>
<evidence type="ECO:0000313" key="2">
    <source>
        <dbReference type="EMBL" id="QIG44087.1"/>
    </source>
</evidence>
<name>A0A6G6WG03_9ACTN</name>
<feature type="transmembrane region" description="Helical" evidence="1">
    <location>
        <begin position="6"/>
        <end position="32"/>
    </location>
</feature>
<evidence type="ECO:0000313" key="3">
    <source>
        <dbReference type="Proteomes" id="UP000502996"/>
    </source>
</evidence>
<dbReference type="AlphaFoldDB" id="A0A6G6WG03"/>
<dbReference type="EMBL" id="CP049257">
    <property type="protein sequence ID" value="QIG44087.1"/>
    <property type="molecule type" value="Genomic_DNA"/>
</dbReference>
<keyword evidence="1" id="KW-1133">Transmembrane helix</keyword>
<sequence>MVEFVSWFGVAVIALFALVGFVGVVATSALTVARRVRHVPPPARVDEPQRVAA</sequence>
<dbReference type="KEGG" id="nano:G5V58_16065"/>
<evidence type="ECO:0000256" key="1">
    <source>
        <dbReference type="SAM" id="Phobius"/>
    </source>
</evidence>
<accession>A0A6G6WG03</accession>
<organism evidence="2 3">
    <name type="scientific">Nocardioides anomalus</name>
    <dbReference type="NCBI Taxonomy" id="2712223"/>
    <lineage>
        <taxon>Bacteria</taxon>
        <taxon>Bacillati</taxon>
        <taxon>Actinomycetota</taxon>
        <taxon>Actinomycetes</taxon>
        <taxon>Propionibacteriales</taxon>
        <taxon>Nocardioidaceae</taxon>
        <taxon>Nocardioides</taxon>
    </lineage>
</organism>
<keyword evidence="1" id="KW-0812">Transmembrane</keyword>
<gene>
    <name evidence="2" type="ORF">G5V58_16065</name>
</gene>
<keyword evidence="3" id="KW-1185">Reference proteome</keyword>
<proteinExistence type="predicted"/>
<reference evidence="2 3" key="1">
    <citation type="submission" date="2020-02" db="EMBL/GenBank/DDBJ databases">
        <title>Full genome sequence of Nocardioides sp. R-3366.</title>
        <authorList>
            <person name="Im W.-T."/>
        </authorList>
    </citation>
    <scope>NUCLEOTIDE SEQUENCE [LARGE SCALE GENOMIC DNA]</scope>
    <source>
        <strain evidence="2 3">R-3366</strain>
    </source>
</reference>
<keyword evidence="1" id="KW-0472">Membrane</keyword>
<protein>
    <submittedName>
        <fullName evidence="2">Uncharacterized protein</fullName>
    </submittedName>
</protein>